<evidence type="ECO:0000313" key="2">
    <source>
        <dbReference type="Proteomes" id="UP000295626"/>
    </source>
</evidence>
<keyword evidence="2" id="KW-1185">Reference proteome</keyword>
<protein>
    <submittedName>
        <fullName evidence="1">Uncharacterized protein</fullName>
    </submittedName>
</protein>
<organism evidence="1 2">
    <name type="scientific">Micromonospora fluostatini</name>
    <dbReference type="NCBI Taxonomy" id="1629071"/>
    <lineage>
        <taxon>Bacteria</taxon>
        <taxon>Bacillati</taxon>
        <taxon>Actinomycetota</taxon>
        <taxon>Actinomycetes</taxon>
        <taxon>Micromonosporales</taxon>
        <taxon>Micromonosporaceae</taxon>
        <taxon>Micromonospora</taxon>
    </lineage>
</organism>
<gene>
    <name evidence="1" type="ORF">E1091_00340</name>
</gene>
<name>A0ABY2DM54_9ACTN</name>
<accession>A0ABY2DM54</accession>
<evidence type="ECO:0000313" key="1">
    <source>
        <dbReference type="EMBL" id="TDC02594.1"/>
    </source>
</evidence>
<reference evidence="1 2" key="1">
    <citation type="submission" date="2019-02" db="EMBL/GenBank/DDBJ databases">
        <title>Draft genome sequences of novel Actinobacteria.</title>
        <authorList>
            <person name="Sahin N."/>
            <person name="Ay H."/>
            <person name="Saygin H."/>
        </authorList>
    </citation>
    <scope>NUCLEOTIDE SEQUENCE [LARGE SCALE GENOMIC DNA]</scope>
    <source>
        <strain evidence="1 2">JCM 30529</strain>
    </source>
</reference>
<comment type="caution">
    <text evidence="1">The sequence shown here is derived from an EMBL/GenBank/DDBJ whole genome shotgun (WGS) entry which is preliminary data.</text>
</comment>
<dbReference type="Proteomes" id="UP000295626">
    <property type="component" value="Unassembled WGS sequence"/>
</dbReference>
<proteinExistence type="predicted"/>
<sequence length="356" mass="36531">MPDPLWINAFEGAPAYNAAELRQAMALALTYDGRLLGGRAGVRPGGNAMRVSLSGATLTVQPGVACVDPGLSSPQGPYWVALPVAETHALAAAVPGAARRDSVVLRVYDHDEDASGLRLARSEYLQGVPGSGVEPPLPAGCNLLSTIDVPALGGGSAVVSDRRFYTAAAGGIVPVTAAGDYLPGSAGRYRDRLDTGDLERDNGSAWETVASPGAYSDWTQVTPPTLTWTAATTNPVLGNGAATLRHKKVGRTVNVQLKLFCGTGTTFGAGAWQLGGWPAQLDRSQSDIVLYGAAIDASQNAPYPITAQLTTSGSVAVPRMGGHSATGAFGLVSATHPFTWASGDVLTLSGTYQSAA</sequence>
<dbReference type="EMBL" id="SMKE01000003">
    <property type="protein sequence ID" value="TDC02594.1"/>
    <property type="molecule type" value="Genomic_DNA"/>
</dbReference>